<dbReference type="PROSITE" id="PS50041">
    <property type="entry name" value="C_TYPE_LECTIN_2"/>
    <property type="match status" value="1"/>
</dbReference>
<gene>
    <name evidence="2" type="ORF">F7725_006090</name>
</gene>
<organism evidence="2 3">
    <name type="scientific">Dissostichus mawsoni</name>
    <name type="common">Antarctic cod</name>
    <dbReference type="NCBI Taxonomy" id="36200"/>
    <lineage>
        <taxon>Eukaryota</taxon>
        <taxon>Metazoa</taxon>
        <taxon>Chordata</taxon>
        <taxon>Craniata</taxon>
        <taxon>Vertebrata</taxon>
        <taxon>Euteleostomi</taxon>
        <taxon>Actinopterygii</taxon>
        <taxon>Neopterygii</taxon>
        <taxon>Teleostei</taxon>
        <taxon>Neoteleostei</taxon>
        <taxon>Acanthomorphata</taxon>
        <taxon>Eupercaria</taxon>
        <taxon>Perciformes</taxon>
        <taxon>Notothenioidei</taxon>
        <taxon>Nototheniidae</taxon>
        <taxon>Dissostichus</taxon>
    </lineage>
</organism>
<protein>
    <recommendedName>
        <fullName evidence="1">C-type lectin domain-containing protein</fullName>
    </recommendedName>
</protein>
<dbReference type="EMBL" id="JAAKFY010000009">
    <property type="protein sequence ID" value="KAF3852735.1"/>
    <property type="molecule type" value="Genomic_DNA"/>
</dbReference>
<dbReference type="PANTHER" id="PTHR22803">
    <property type="entry name" value="MANNOSE, PHOSPHOLIPASE, LECTIN RECEPTOR RELATED"/>
    <property type="match status" value="1"/>
</dbReference>
<dbReference type="Pfam" id="PF00059">
    <property type="entry name" value="Lectin_C"/>
    <property type="match status" value="2"/>
</dbReference>
<dbReference type="InterPro" id="IPR050111">
    <property type="entry name" value="C-type_lectin/snaclec_domain"/>
</dbReference>
<keyword evidence="3" id="KW-1185">Reference proteome</keyword>
<evidence type="ECO:0000313" key="2">
    <source>
        <dbReference type="EMBL" id="KAF3852735.1"/>
    </source>
</evidence>
<dbReference type="Gene3D" id="3.10.100.10">
    <property type="entry name" value="Mannose-Binding Protein A, subunit A"/>
    <property type="match status" value="2"/>
</dbReference>
<dbReference type="InterPro" id="IPR001304">
    <property type="entry name" value="C-type_lectin-like"/>
</dbReference>
<proteinExistence type="predicted"/>
<comment type="caution">
    <text evidence="2">The sequence shown here is derived from an EMBL/GenBank/DDBJ whole genome shotgun (WGS) entry which is preliminary data.</text>
</comment>
<feature type="domain" description="C-type lectin" evidence="1">
    <location>
        <begin position="31"/>
        <end position="134"/>
    </location>
</feature>
<name>A0A7J5YTD4_DISMA</name>
<dbReference type="AlphaFoldDB" id="A0A7J5YTD4"/>
<dbReference type="InterPro" id="IPR016186">
    <property type="entry name" value="C-type_lectin-like/link_sf"/>
</dbReference>
<dbReference type="SUPFAM" id="SSF56436">
    <property type="entry name" value="C-type lectin-like"/>
    <property type="match status" value="2"/>
</dbReference>
<evidence type="ECO:0000313" key="3">
    <source>
        <dbReference type="Proteomes" id="UP000518266"/>
    </source>
</evidence>
<sequence length="226" mass="25888">MLGLALGAVSPSEDPQVKLERGSCPMFWFSFNNRCYKYIATHLTWADAELQCVSDGANLVSIHSQEEHDFVKKLIKNFDVAEGYTWIGLNDLHKQRGWMWSDGCAAKFFFWYGGEPNTVGSHCIHTNFYQKWDEWLDIIMLLFLFLLGLALGAVSPSDEPQVKLQRGSCPPIWYSFNGRFYKYVATHLTWAEAELECLSDGANLLSIHSQEEHDFVRSLIKNHDPD</sequence>
<dbReference type="PRINTS" id="PR01504">
    <property type="entry name" value="PNCREATITSAP"/>
</dbReference>
<evidence type="ECO:0000259" key="1">
    <source>
        <dbReference type="PROSITE" id="PS50041"/>
    </source>
</evidence>
<reference evidence="2 3" key="1">
    <citation type="submission" date="2020-03" db="EMBL/GenBank/DDBJ databases">
        <title>Dissostichus mawsoni Genome sequencing and assembly.</title>
        <authorList>
            <person name="Park H."/>
        </authorList>
    </citation>
    <scope>NUCLEOTIDE SEQUENCE [LARGE SCALE GENOMIC DNA]</scope>
    <source>
        <strain evidence="2">DM0001</strain>
        <tissue evidence="2">Muscle</tissue>
    </source>
</reference>
<dbReference type="InterPro" id="IPR016187">
    <property type="entry name" value="CTDL_fold"/>
</dbReference>
<dbReference type="OrthoDB" id="418245at2759"/>
<dbReference type="Proteomes" id="UP000518266">
    <property type="component" value="Unassembled WGS sequence"/>
</dbReference>
<accession>A0A7J5YTD4</accession>
<dbReference type="SMART" id="SM00034">
    <property type="entry name" value="CLECT"/>
    <property type="match status" value="1"/>
</dbReference>